<evidence type="ECO:0000256" key="2">
    <source>
        <dbReference type="ARBA" id="ARBA00022448"/>
    </source>
</evidence>
<dbReference type="Gene3D" id="1.20.1720.10">
    <property type="entry name" value="Multidrug resistance protein D"/>
    <property type="match status" value="1"/>
</dbReference>
<dbReference type="NCBIfam" id="TIGR00711">
    <property type="entry name" value="efflux_EmrB"/>
    <property type="match status" value="1"/>
</dbReference>
<dbReference type="Proteomes" id="UP001335100">
    <property type="component" value="Unassembled WGS sequence"/>
</dbReference>
<evidence type="ECO:0000313" key="9">
    <source>
        <dbReference type="EMBL" id="MEE1932125.1"/>
    </source>
</evidence>
<protein>
    <submittedName>
        <fullName evidence="9">DHA2 family efflux MFS transporter permease subunit</fullName>
    </submittedName>
</protein>
<feature type="transmembrane region" description="Helical" evidence="7">
    <location>
        <begin position="112"/>
        <end position="134"/>
    </location>
</feature>
<dbReference type="CDD" id="cd17503">
    <property type="entry name" value="MFS_LmrB_MDR_like"/>
    <property type="match status" value="1"/>
</dbReference>
<keyword evidence="10" id="KW-1185">Reference proteome</keyword>
<dbReference type="Pfam" id="PF07690">
    <property type="entry name" value="MFS_1"/>
    <property type="match status" value="1"/>
</dbReference>
<feature type="transmembrane region" description="Helical" evidence="7">
    <location>
        <begin position="208"/>
        <end position="227"/>
    </location>
</feature>
<dbReference type="InterPro" id="IPR011701">
    <property type="entry name" value="MFS"/>
</dbReference>
<comment type="subcellular location">
    <subcellularLocation>
        <location evidence="1">Cell membrane</location>
        <topology evidence="1">Multi-pass membrane protein</topology>
    </subcellularLocation>
</comment>
<evidence type="ECO:0000259" key="8">
    <source>
        <dbReference type="PROSITE" id="PS50850"/>
    </source>
</evidence>
<feature type="transmembrane region" description="Helical" evidence="7">
    <location>
        <begin position="486"/>
        <end position="512"/>
    </location>
</feature>
<proteinExistence type="predicted"/>
<evidence type="ECO:0000256" key="4">
    <source>
        <dbReference type="ARBA" id="ARBA00022692"/>
    </source>
</evidence>
<dbReference type="EMBL" id="JAZDQJ010000002">
    <property type="protein sequence ID" value="MEE1932125.1"/>
    <property type="molecule type" value="Genomic_DNA"/>
</dbReference>
<name>A0ABU7HKS5_9PSED</name>
<comment type="caution">
    <text evidence="9">The sequence shown here is derived from an EMBL/GenBank/DDBJ whole genome shotgun (WGS) entry which is preliminary data.</text>
</comment>
<dbReference type="RefSeq" id="WP_330073084.1">
    <property type="nucleotide sequence ID" value="NZ_JAZDQJ010000002.1"/>
</dbReference>
<keyword evidence="3" id="KW-1003">Cell membrane</keyword>
<dbReference type="PANTHER" id="PTHR23501">
    <property type="entry name" value="MAJOR FACILITATOR SUPERFAMILY"/>
    <property type="match status" value="1"/>
</dbReference>
<dbReference type="InterPro" id="IPR020846">
    <property type="entry name" value="MFS_dom"/>
</dbReference>
<feature type="transmembrane region" description="Helical" evidence="7">
    <location>
        <begin position="342"/>
        <end position="359"/>
    </location>
</feature>
<evidence type="ECO:0000256" key="6">
    <source>
        <dbReference type="ARBA" id="ARBA00023136"/>
    </source>
</evidence>
<dbReference type="InterPro" id="IPR004638">
    <property type="entry name" value="EmrB-like"/>
</dbReference>
<evidence type="ECO:0000256" key="7">
    <source>
        <dbReference type="SAM" id="Phobius"/>
    </source>
</evidence>
<feature type="domain" description="Major facilitator superfamily (MFS) profile" evidence="8">
    <location>
        <begin position="21"/>
        <end position="517"/>
    </location>
</feature>
<dbReference type="PANTHER" id="PTHR23501:SF51">
    <property type="entry name" value="MULTIDRUG RESISTANCE PROTEIN B"/>
    <property type="match status" value="1"/>
</dbReference>
<evidence type="ECO:0000256" key="1">
    <source>
        <dbReference type="ARBA" id="ARBA00004651"/>
    </source>
</evidence>
<dbReference type="PROSITE" id="PS50850">
    <property type="entry name" value="MFS"/>
    <property type="match status" value="1"/>
</dbReference>
<feature type="transmembrane region" description="Helical" evidence="7">
    <location>
        <begin position="146"/>
        <end position="167"/>
    </location>
</feature>
<evidence type="ECO:0000313" key="10">
    <source>
        <dbReference type="Proteomes" id="UP001335100"/>
    </source>
</evidence>
<dbReference type="Gene3D" id="1.20.1250.20">
    <property type="entry name" value="MFS general substrate transporter like domains"/>
    <property type="match status" value="1"/>
</dbReference>
<keyword evidence="5 7" id="KW-1133">Transmembrane helix</keyword>
<gene>
    <name evidence="9" type="ORF">V0R50_02740</name>
</gene>
<evidence type="ECO:0000256" key="3">
    <source>
        <dbReference type="ARBA" id="ARBA00022475"/>
    </source>
</evidence>
<feature type="transmembrane region" description="Helical" evidence="7">
    <location>
        <begin position="173"/>
        <end position="196"/>
    </location>
</feature>
<sequence>MAESTLPPIAPRNASRADWVAVCAGALGAFMATLDISITNSALPQIQGQVGASGSEGTWISTAYLMAEIVMIPLTAWLTRVFGLRTFLIGNSLLFVFFSMICGFADNMTEMIIGRLGQGFAGGAMIPTAHVLVATRLPRHQMPIGITVFGLTVLLGPLLGPVIGGWLTENLDWRWCFFLNLPVCVVLVVMLAVGLPSSRPEWSRFFKADWLGIAGLTLALSALTVALEEGQRERWFESSLIVTLSLATLVGAVLLGIAQVTAREPVVRLRLLANRHYAAVIVIVFLVGAGLYGVAYLLPQFLAGVAGYNAQQSGSVMLMSGLPAFLVVPLLPRLLARYDARWLVVVGIVTLSLSCWLATGITSRSAGHDFIYSQLLLGVGQLLAMMPLNQLSMSSVPQEQAGDAAGLFNMARNLGGSIGLALFGTFLDRRTAFHDDTLRESVTAASETGQAHIDSLQALFFSQHLDAVTAHLQAMSQFAEQIRLQAVVLTYIDTFQVLALTLLLCVPLTLLLRKALPGAPVTGH</sequence>
<reference evidence="9 10" key="1">
    <citation type="submission" date="2024-01" db="EMBL/GenBank/DDBJ databases">
        <title>Unpublished Manusciprt.</title>
        <authorList>
            <person name="Duman M."/>
            <person name="Valdes E.G."/>
            <person name="Ajmi N."/>
            <person name="Altun S."/>
            <person name="Saticioglu I.B."/>
        </authorList>
    </citation>
    <scope>NUCLEOTIDE SEQUENCE [LARGE SCALE GENOMIC DNA]</scope>
    <source>
        <strain evidence="9 10">148P</strain>
    </source>
</reference>
<feature type="transmembrane region" description="Helical" evidence="7">
    <location>
        <begin position="277"/>
        <end position="298"/>
    </location>
</feature>
<feature type="transmembrane region" description="Helical" evidence="7">
    <location>
        <begin position="239"/>
        <end position="257"/>
    </location>
</feature>
<evidence type="ECO:0000256" key="5">
    <source>
        <dbReference type="ARBA" id="ARBA00022989"/>
    </source>
</evidence>
<organism evidence="9 10">
    <name type="scientific">Pseudomonas ulcerans</name>
    <dbReference type="NCBI Taxonomy" id="3115852"/>
    <lineage>
        <taxon>Bacteria</taxon>
        <taxon>Pseudomonadati</taxon>
        <taxon>Pseudomonadota</taxon>
        <taxon>Gammaproteobacteria</taxon>
        <taxon>Pseudomonadales</taxon>
        <taxon>Pseudomonadaceae</taxon>
        <taxon>Pseudomonas</taxon>
    </lineage>
</organism>
<dbReference type="SUPFAM" id="SSF103473">
    <property type="entry name" value="MFS general substrate transporter"/>
    <property type="match status" value="1"/>
</dbReference>
<feature type="transmembrane region" description="Helical" evidence="7">
    <location>
        <begin position="371"/>
        <end position="388"/>
    </location>
</feature>
<dbReference type="InterPro" id="IPR036259">
    <property type="entry name" value="MFS_trans_sf"/>
</dbReference>
<keyword evidence="6 7" id="KW-0472">Membrane</keyword>
<feature type="transmembrane region" description="Helical" evidence="7">
    <location>
        <begin position="19"/>
        <end position="38"/>
    </location>
</feature>
<feature type="transmembrane region" description="Helical" evidence="7">
    <location>
        <begin position="318"/>
        <end position="335"/>
    </location>
</feature>
<feature type="transmembrane region" description="Helical" evidence="7">
    <location>
        <begin position="86"/>
        <end position="106"/>
    </location>
</feature>
<accession>A0ABU7HKS5</accession>
<keyword evidence="2" id="KW-0813">Transport</keyword>
<keyword evidence="4 7" id="KW-0812">Transmembrane</keyword>